<feature type="transmembrane region" description="Helical" evidence="1">
    <location>
        <begin position="46"/>
        <end position="65"/>
    </location>
</feature>
<dbReference type="EMBL" id="MU404351">
    <property type="protein sequence ID" value="KAI1616564.1"/>
    <property type="molecule type" value="Genomic_DNA"/>
</dbReference>
<accession>A0AAN6E3S4</accession>
<evidence type="ECO:0000313" key="2">
    <source>
        <dbReference type="EMBL" id="KAI1616564.1"/>
    </source>
</evidence>
<protein>
    <submittedName>
        <fullName evidence="2">Uncharacterized protein</fullName>
    </submittedName>
</protein>
<dbReference type="PANTHER" id="PTHR35394">
    <property type="entry name" value="DUF3176 DOMAIN-CONTAINING PROTEIN"/>
    <property type="match status" value="1"/>
</dbReference>
<evidence type="ECO:0000256" key="1">
    <source>
        <dbReference type="SAM" id="Phobius"/>
    </source>
</evidence>
<gene>
    <name evidence="2" type="ORF">EDD36DRAFT_139523</name>
</gene>
<comment type="caution">
    <text evidence="2">The sequence shown here is derived from an EMBL/GenBank/DDBJ whole genome shotgun (WGS) entry which is preliminary data.</text>
</comment>
<proteinExistence type="predicted"/>
<dbReference type="AlphaFoldDB" id="A0AAN6E3S4"/>
<keyword evidence="1" id="KW-0472">Membrane</keyword>
<name>A0AAN6E3S4_9EURO</name>
<keyword evidence="1" id="KW-0812">Transmembrane</keyword>
<evidence type="ECO:0000313" key="3">
    <source>
        <dbReference type="Proteomes" id="UP001203852"/>
    </source>
</evidence>
<dbReference type="Pfam" id="PF11374">
    <property type="entry name" value="DUF3176"/>
    <property type="match status" value="1"/>
</dbReference>
<keyword evidence="1" id="KW-1133">Transmembrane helix</keyword>
<organism evidence="2 3">
    <name type="scientific">Exophiala viscosa</name>
    <dbReference type="NCBI Taxonomy" id="2486360"/>
    <lineage>
        <taxon>Eukaryota</taxon>
        <taxon>Fungi</taxon>
        <taxon>Dikarya</taxon>
        <taxon>Ascomycota</taxon>
        <taxon>Pezizomycotina</taxon>
        <taxon>Eurotiomycetes</taxon>
        <taxon>Chaetothyriomycetidae</taxon>
        <taxon>Chaetothyriales</taxon>
        <taxon>Herpotrichiellaceae</taxon>
        <taxon>Exophiala</taxon>
    </lineage>
</organism>
<dbReference type="InterPro" id="IPR021514">
    <property type="entry name" value="DUF3176"/>
</dbReference>
<keyword evidence="3" id="KW-1185">Reference proteome</keyword>
<dbReference type="Proteomes" id="UP001203852">
    <property type="component" value="Unassembled WGS sequence"/>
</dbReference>
<dbReference type="PANTHER" id="PTHR35394:SF5">
    <property type="entry name" value="DUF3176 DOMAIN-CONTAINING PROTEIN"/>
    <property type="match status" value="1"/>
</dbReference>
<sequence>MTGLASPIASSRKGARSLSSWKRRSLGNCEGQGDQWRFVSSFRVEIFGASLAVVALGAIVVTLAIHQGRPLPQWPHMISINALIAIFTGVFRFSLLIQVAEGISRLKWLWFRQPQELGDLERFDSASRGP</sequence>
<reference evidence="2" key="1">
    <citation type="journal article" date="2022" name="bioRxiv">
        <title>Deciphering the potential niche of two novel black yeast fungi from a biological soil crust based on their genomes, phenotypes, and melanin regulation.</title>
        <authorList>
            <consortium name="DOE Joint Genome Institute"/>
            <person name="Carr E.C."/>
            <person name="Barton Q."/>
            <person name="Grambo S."/>
            <person name="Sullivan M."/>
            <person name="Renfro C.M."/>
            <person name="Kuo A."/>
            <person name="Pangilinan J."/>
            <person name="Lipzen A."/>
            <person name="Keymanesh K."/>
            <person name="Savage E."/>
            <person name="Barry K."/>
            <person name="Grigoriev I.V."/>
            <person name="Riekhof W.R."/>
            <person name="Harris S.S."/>
        </authorList>
    </citation>
    <scope>NUCLEOTIDE SEQUENCE</scope>
    <source>
        <strain evidence="2">JF 03-4F</strain>
    </source>
</reference>
<feature type="transmembrane region" description="Helical" evidence="1">
    <location>
        <begin position="77"/>
        <end position="97"/>
    </location>
</feature>